<accession>A0A3P8VX47</accession>
<dbReference type="RefSeq" id="XP_024919718.1">
    <property type="nucleotide sequence ID" value="XM_025063950.1"/>
</dbReference>
<evidence type="ECO:0000313" key="3">
    <source>
        <dbReference type="Proteomes" id="UP000265120"/>
    </source>
</evidence>
<sequence length="108" mass="11891">MSQKMSKFGCKEGPVLKAGHRPAVKAGGKRIGKKSLEDGATHGTPETKSRSLGTFTRMQQVGILLGGTLDKLSHSFPETPVGVRHSRMRPSVEKPHLQRTFFIQQPRK</sequence>
<dbReference type="GO" id="GO:0010507">
    <property type="term" value="P:negative regulation of autophagy"/>
    <property type="evidence" value="ECO:0007669"/>
    <property type="project" value="TreeGrafter"/>
</dbReference>
<dbReference type="InterPro" id="IPR024130">
    <property type="entry name" value="DAP1/DAPL1"/>
</dbReference>
<dbReference type="Proteomes" id="UP000265120">
    <property type="component" value="Chromosome 16"/>
</dbReference>
<dbReference type="OrthoDB" id="9934354at2759"/>
<feature type="compositionally biased region" description="Basic residues" evidence="1">
    <location>
        <begin position="18"/>
        <end position="33"/>
    </location>
</feature>
<dbReference type="Ensembl" id="ENSCSET00000017173.1">
    <property type="protein sequence ID" value="ENSCSEP00000016960.1"/>
    <property type="gene ID" value="ENSCSEG00000010898.1"/>
</dbReference>
<feature type="region of interest" description="Disordered" evidence="1">
    <location>
        <begin position="74"/>
        <end position="108"/>
    </location>
</feature>
<feature type="compositionally biased region" description="Basic and acidic residues" evidence="1">
    <location>
        <begin position="34"/>
        <end position="49"/>
    </location>
</feature>
<dbReference type="OMA" id="PNRMQQV"/>
<evidence type="ECO:0000313" key="2">
    <source>
        <dbReference type="Ensembl" id="ENSCSEP00000016960.1"/>
    </source>
</evidence>
<feature type="region of interest" description="Disordered" evidence="1">
    <location>
        <begin position="1"/>
        <end position="55"/>
    </location>
</feature>
<reference evidence="2 3" key="1">
    <citation type="journal article" date="2014" name="Nat. Genet.">
        <title>Whole-genome sequence of a flatfish provides insights into ZW sex chromosome evolution and adaptation to a benthic lifestyle.</title>
        <authorList>
            <person name="Chen S."/>
            <person name="Zhang G."/>
            <person name="Shao C."/>
            <person name="Huang Q."/>
            <person name="Liu G."/>
            <person name="Zhang P."/>
            <person name="Song W."/>
            <person name="An N."/>
            <person name="Chalopin D."/>
            <person name="Volff J.N."/>
            <person name="Hong Y."/>
            <person name="Li Q."/>
            <person name="Sha Z."/>
            <person name="Zhou H."/>
            <person name="Xie M."/>
            <person name="Yu Q."/>
            <person name="Liu Y."/>
            <person name="Xiang H."/>
            <person name="Wang N."/>
            <person name="Wu K."/>
            <person name="Yang C."/>
            <person name="Zhou Q."/>
            <person name="Liao X."/>
            <person name="Yang L."/>
            <person name="Hu Q."/>
            <person name="Zhang J."/>
            <person name="Meng L."/>
            <person name="Jin L."/>
            <person name="Tian Y."/>
            <person name="Lian J."/>
            <person name="Yang J."/>
            <person name="Miao G."/>
            <person name="Liu S."/>
            <person name="Liang Z."/>
            <person name="Yan F."/>
            <person name="Li Y."/>
            <person name="Sun B."/>
            <person name="Zhang H."/>
            <person name="Zhang J."/>
            <person name="Zhu Y."/>
            <person name="Du M."/>
            <person name="Zhao Y."/>
            <person name="Schartl M."/>
            <person name="Tang Q."/>
            <person name="Wang J."/>
        </authorList>
    </citation>
    <scope>NUCLEOTIDE SEQUENCE</scope>
</reference>
<protein>
    <submittedName>
        <fullName evidence="2">Death associated protein like 1</fullName>
    </submittedName>
</protein>
<name>A0A3P8VX47_CYNSE</name>
<reference evidence="2" key="2">
    <citation type="submission" date="2025-08" db="UniProtKB">
        <authorList>
            <consortium name="Ensembl"/>
        </authorList>
    </citation>
    <scope>IDENTIFICATION</scope>
</reference>
<dbReference type="GO" id="GO:0034198">
    <property type="term" value="P:cellular response to amino acid starvation"/>
    <property type="evidence" value="ECO:0007669"/>
    <property type="project" value="TreeGrafter"/>
</dbReference>
<dbReference type="GO" id="GO:0070513">
    <property type="term" value="F:death domain binding"/>
    <property type="evidence" value="ECO:0007669"/>
    <property type="project" value="TreeGrafter"/>
</dbReference>
<dbReference type="GO" id="GO:0097190">
    <property type="term" value="P:apoptotic signaling pathway"/>
    <property type="evidence" value="ECO:0007669"/>
    <property type="project" value="TreeGrafter"/>
</dbReference>
<dbReference type="AlphaFoldDB" id="A0A3P8VX47"/>
<dbReference type="InParanoid" id="A0A3P8VX47"/>
<reference evidence="2" key="3">
    <citation type="submission" date="2025-09" db="UniProtKB">
        <authorList>
            <consortium name="Ensembl"/>
        </authorList>
    </citation>
    <scope>IDENTIFICATION</scope>
</reference>
<dbReference type="KEGG" id="csem:103392177"/>
<dbReference type="PANTHER" id="PTHR13177:SF2">
    <property type="entry name" value="DEATH-ASSOCIATED PROTEIN-LIKE 1"/>
    <property type="match status" value="1"/>
</dbReference>
<dbReference type="GeneTree" id="ENSGT00940000177866"/>
<dbReference type="FunCoup" id="A0A3P8VX47">
    <property type="interactions" value="325"/>
</dbReference>
<dbReference type="Pfam" id="PF15228">
    <property type="entry name" value="DAP"/>
    <property type="match status" value="1"/>
</dbReference>
<dbReference type="CTD" id="58094"/>
<keyword evidence="3" id="KW-1185">Reference proteome</keyword>
<dbReference type="GeneID" id="103392177"/>
<organism evidence="2 3">
    <name type="scientific">Cynoglossus semilaevis</name>
    <name type="common">Tongue sole</name>
    <dbReference type="NCBI Taxonomy" id="244447"/>
    <lineage>
        <taxon>Eukaryota</taxon>
        <taxon>Metazoa</taxon>
        <taxon>Chordata</taxon>
        <taxon>Craniata</taxon>
        <taxon>Vertebrata</taxon>
        <taxon>Euteleostomi</taxon>
        <taxon>Actinopterygii</taxon>
        <taxon>Neopterygii</taxon>
        <taxon>Teleostei</taxon>
        <taxon>Neoteleostei</taxon>
        <taxon>Acanthomorphata</taxon>
        <taxon>Carangaria</taxon>
        <taxon>Pleuronectiformes</taxon>
        <taxon>Pleuronectoidei</taxon>
        <taxon>Cynoglossidae</taxon>
        <taxon>Cynoglossinae</taxon>
        <taxon>Cynoglossus</taxon>
    </lineage>
</organism>
<dbReference type="PANTHER" id="PTHR13177">
    <property type="entry name" value="DEATH-ASSOCIATED PROTEIN 1"/>
    <property type="match status" value="1"/>
</dbReference>
<evidence type="ECO:0000256" key="1">
    <source>
        <dbReference type="SAM" id="MobiDB-lite"/>
    </source>
</evidence>
<dbReference type="STRING" id="244447.ENSCSEP00000016960"/>
<proteinExistence type="predicted"/>